<dbReference type="EMBL" id="CP048620">
    <property type="protein sequence ID" value="QPJ64852.1"/>
    <property type="molecule type" value="Genomic_DNA"/>
</dbReference>
<organism evidence="1 2">
    <name type="scientific">Candidatus Nitrohelix vancouverensis</name>
    <dbReference type="NCBI Taxonomy" id="2705534"/>
    <lineage>
        <taxon>Bacteria</taxon>
        <taxon>Pseudomonadati</taxon>
        <taxon>Nitrospinota/Tectimicrobiota group</taxon>
        <taxon>Nitrospinota</taxon>
        <taxon>Nitrospinia</taxon>
        <taxon>Nitrospinales</taxon>
        <taxon>Nitrospinaceae</taxon>
        <taxon>Candidatus Nitrohelix</taxon>
    </lineage>
</organism>
<protein>
    <submittedName>
        <fullName evidence="1">Uncharacterized protein</fullName>
    </submittedName>
</protein>
<dbReference type="KEGG" id="nva:G3M78_05410"/>
<gene>
    <name evidence="1" type="ORF">G3M78_05410</name>
</gene>
<dbReference type="AlphaFoldDB" id="A0A7T0C1V5"/>
<dbReference type="Proteomes" id="UP000594464">
    <property type="component" value="Chromosome"/>
</dbReference>
<reference evidence="2" key="1">
    <citation type="submission" date="2020-02" db="EMBL/GenBank/DDBJ databases">
        <title>Genomic and physiological characterization of two novel Nitrospinaceae genera.</title>
        <authorList>
            <person name="Mueller A.J."/>
            <person name="Jung M.-Y."/>
            <person name="Strachan C.R."/>
            <person name="Herbold C.W."/>
            <person name="Kirkegaard R.H."/>
            <person name="Daims H."/>
        </authorList>
    </citation>
    <scope>NUCLEOTIDE SEQUENCE [LARGE SCALE GENOMIC DNA]</scope>
</reference>
<evidence type="ECO:0000313" key="2">
    <source>
        <dbReference type="Proteomes" id="UP000594464"/>
    </source>
</evidence>
<name>A0A7T0C1V5_9BACT</name>
<accession>A0A7T0C1V5</accession>
<evidence type="ECO:0000313" key="1">
    <source>
        <dbReference type="EMBL" id="QPJ64852.1"/>
    </source>
</evidence>
<sequence length="89" mass="9656">MNKGALITIGFLLLVSGLSFSLIWGGSKYECEICMEYKGLEECQMVEGMSKEDTVMIGMSTACGGLANGMTETIDCQAYPPTKKICRDL</sequence>
<proteinExistence type="predicted"/>